<feature type="region of interest" description="Disordered" evidence="1">
    <location>
        <begin position="1200"/>
        <end position="1322"/>
    </location>
</feature>
<feature type="region of interest" description="Disordered" evidence="1">
    <location>
        <begin position="23"/>
        <end position="58"/>
    </location>
</feature>
<evidence type="ECO:0000313" key="4">
    <source>
        <dbReference type="Proteomes" id="UP000232323"/>
    </source>
</evidence>
<feature type="compositionally biased region" description="Basic residues" evidence="1">
    <location>
        <begin position="1201"/>
        <end position="1223"/>
    </location>
</feature>
<proteinExistence type="predicted"/>
<feature type="domain" description="G-patch" evidence="2">
    <location>
        <begin position="163"/>
        <end position="190"/>
    </location>
</feature>
<feature type="compositionally biased region" description="Basic residues" evidence="1">
    <location>
        <begin position="1232"/>
        <end position="1241"/>
    </location>
</feature>
<dbReference type="OrthoDB" id="20507at2759"/>
<dbReference type="GO" id="GO:0005634">
    <property type="term" value="C:nucleus"/>
    <property type="evidence" value="ECO:0007669"/>
    <property type="project" value="TreeGrafter"/>
</dbReference>
<evidence type="ECO:0000313" key="3">
    <source>
        <dbReference type="EMBL" id="GAX77920.1"/>
    </source>
</evidence>
<feature type="region of interest" description="Disordered" evidence="1">
    <location>
        <begin position="260"/>
        <end position="282"/>
    </location>
</feature>
<feature type="compositionally biased region" description="Low complexity" evidence="1">
    <location>
        <begin position="1287"/>
        <end position="1296"/>
    </location>
</feature>
<protein>
    <recommendedName>
        <fullName evidence="2">G-patch domain-containing protein</fullName>
    </recommendedName>
</protein>
<dbReference type="InterPro" id="IPR000467">
    <property type="entry name" value="G_patch_dom"/>
</dbReference>
<feature type="region of interest" description="Disordered" evidence="1">
    <location>
        <begin position="986"/>
        <end position="1008"/>
    </location>
</feature>
<dbReference type="GO" id="GO:0006397">
    <property type="term" value="P:mRNA processing"/>
    <property type="evidence" value="ECO:0007669"/>
    <property type="project" value="InterPro"/>
</dbReference>
<comment type="caution">
    <text evidence="3">The sequence shown here is derived from an EMBL/GenBank/DDBJ whole genome shotgun (WGS) entry which is preliminary data.</text>
</comment>
<sequence>MTGMEESDEDEYCYYGTAIKEKSEGKSAAHRKPIQDQAAVRSLPVWQQEPTDEQGRKRFHGAFTGGFSAGYYNTVGSVEGFEPATFKSSRSERAGAKQQNIDDFLDADELEERKRTHLHVRSDYDTFGTAAAELAISEAQRDSESRPSIIPGGLLEEVVVPVANSVGMHLLQRMGWRPGRGIGTASSSRGPEVAGSKWGTVSGVSLDNTPLYVLLPKMDVHGLGFDPFRNADDFREIKRRKVEAKSEALRNSAKGTFAGTASATGGAMRGMGPASASNHPRRGRGVAFGTGVLDEDDGSFEDYVDEVFEDPGGASDQSDQEGEGLLGGSSRGAKVGIGALFGLKGNKGGGADGRFKALPVSGASGRRALALAEQGYSYQLGDSEEEEEGPVQARGRRRPLLLGDNDEASQLPMLQSAKDFLKGGDFIPGFKRSDEKVVLKSYPPPEVPKSFIPKHVFPPAASHAPGTNPHQPGVNLAAAASSPMEVPPPADPLLRKEADSLAALVARSGQALEDLARKQVAASAKQQQQDPGRSAADDSSNSRIKFSFLLEGGAGDPAAAHAAMYYAWRLHKIRTALEAFSGGGGSKLPDSSKRSWDMQQQQQQQGSSERRQGLSVEERLAILGEVPLPPGNVQRDQETAATAVGISAGDKNRLLEALQGNFVKAEVQDMSADAAKTLQVGLRQGGAAAAGTAMAGAPILRGSAAAAAAMLASFGSRFATGGSSETATLQPQGQGGLQAPSTLAPTSKQQCQQQPVRTFEEWRPEPLMCRRFNVPDPYHGKEAPAAVPSGSRFRSDGLLLLSEEAPTKAAQLPMPPHHQMLPQLPVQLVPPGPLPIIAPGLSSGSASSFPPPPPLTHPGGVAAWSAARAAHNAAVQAGMPPPLAVARAASALNMPGLLSKDFQVAAVQKYNQTVAGGSSLGGASGLIDAKAMAADFLSSLPDVFLDEEVTNPADTYQPGGEPTASERSVGERAVDDKGEALKIEAAGEAADARARPRGLVSEGSSEGAASRTVVTVESLVSAAPFAKPTVTMDRPLDLFKAIFEADEDDEEVEEEPEESVEQGNAGDELIGLKQGQAVVHHGGGEGGGNKALQTTFTDADNYPEAGTTAAGHASSVSSVGPAKALADALLRAQALSKKSAEEASKARAGSTQQLVLGLPSTLEKAAGTAMGNGVSLPSTSQHDPAMQQRIFEALAVLKDIKKSKNSKKHKKHGSKGKKHKKDEKKKSSSKGLSKKHRKSSSRKKDDVKRTKESKQQQRDGLRDDTHKQQETHDGRFKGQKDEKCKESSAAASSSTTEDSHSDQDSPNSPVVSRRSSSSVSAD</sequence>
<feature type="compositionally biased region" description="Low complexity" evidence="1">
    <location>
        <begin position="518"/>
        <end position="529"/>
    </location>
</feature>
<dbReference type="GO" id="GO:0003723">
    <property type="term" value="F:RNA binding"/>
    <property type="evidence" value="ECO:0007669"/>
    <property type="project" value="InterPro"/>
</dbReference>
<dbReference type="InterPro" id="IPR011666">
    <property type="entry name" value="DUF1604"/>
</dbReference>
<dbReference type="PANTHER" id="PTHR13384">
    <property type="entry name" value="G PATCH DOMAIN-CONTAINING PROTEIN 1"/>
    <property type="match status" value="1"/>
</dbReference>
<dbReference type="Pfam" id="PF01585">
    <property type="entry name" value="G-patch"/>
    <property type="match status" value="1"/>
</dbReference>
<dbReference type="EMBL" id="BEGY01000028">
    <property type="protein sequence ID" value="GAX77920.1"/>
    <property type="molecule type" value="Genomic_DNA"/>
</dbReference>
<dbReference type="InterPro" id="IPR035967">
    <property type="entry name" value="SWAP/Surp_sf"/>
</dbReference>
<feature type="region of interest" description="Disordered" evidence="1">
    <location>
        <begin position="951"/>
        <end position="973"/>
    </location>
</feature>
<dbReference type="Proteomes" id="UP000232323">
    <property type="component" value="Unassembled WGS sequence"/>
</dbReference>
<evidence type="ECO:0000259" key="2">
    <source>
        <dbReference type="PROSITE" id="PS50174"/>
    </source>
</evidence>
<keyword evidence="4" id="KW-1185">Reference proteome</keyword>
<feature type="region of interest" description="Disordered" evidence="1">
    <location>
        <begin position="721"/>
        <end position="752"/>
    </location>
</feature>
<dbReference type="Gene3D" id="1.10.10.790">
    <property type="entry name" value="Surp module"/>
    <property type="match status" value="1"/>
</dbReference>
<feature type="region of interest" description="Disordered" evidence="1">
    <location>
        <begin position="517"/>
        <end position="540"/>
    </location>
</feature>
<feature type="region of interest" description="Disordered" evidence="1">
    <location>
        <begin position="306"/>
        <end position="330"/>
    </location>
</feature>
<dbReference type="PROSITE" id="PS50174">
    <property type="entry name" value="G_PATCH"/>
    <property type="match status" value="1"/>
</dbReference>
<accession>A0A250X582</accession>
<feature type="compositionally biased region" description="Low complexity" evidence="1">
    <location>
        <begin position="1304"/>
        <end position="1322"/>
    </location>
</feature>
<feature type="region of interest" description="Disordered" evidence="1">
    <location>
        <begin position="458"/>
        <end position="493"/>
    </location>
</feature>
<reference evidence="3 4" key="1">
    <citation type="submission" date="2017-08" db="EMBL/GenBank/DDBJ databases">
        <title>Acidophilic green algal genome provides insights into adaptation to an acidic environment.</title>
        <authorList>
            <person name="Hirooka S."/>
            <person name="Hirose Y."/>
            <person name="Kanesaki Y."/>
            <person name="Higuchi S."/>
            <person name="Fujiwara T."/>
            <person name="Onuma R."/>
            <person name="Era A."/>
            <person name="Ohbayashi R."/>
            <person name="Uzuka A."/>
            <person name="Nozaki H."/>
            <person name="Yoshikawa H."/>
            <person name="Miyagishima S.Y."/>
        </authorList>
    </citation>
    <scope>NUCLEOTIDE SEQUENCE [LARGE SCALE GENOMIC DNA]</scope>
    <source>
        <strain evidence="3 4">NIES-2499</strain>
    </source>
</reference>
<gene>
    <name evidence="3" type="ORF">CEUSTIGMA_g5362.t1</name>
</gene>
<feature type="compositionally biased region" description="Low complexity" evidence="1">
    <location>
        <begin position="260"/>
        <end position="272"/>
    </location>
</feature>
<feature type="region of interest" description="Disordered" evidence="1">
    <location>
        <begin position="582"/>
        <end position="613"/>
    </location>
</feature>
<dbReference type="PANTHER" id="PTHR13384:SF19">
    <property type="entry name" value="G PATCH DOMAIN-CONTAINING PROTEIN 1"/>
    <property type="match status" value="1"/>
</dbReference>
<feature type="compositionally biased region" description="Basic and acidic residues" evidence="1">
    <location>
        <begin position="1242"/>
        <end position="1286"/>
    </location>
</feature>
<name>A0A250X582_9CHLO</name>
<dbReference type="STRING" id="1157962.A0A250X582"/>
<organism evidence="3 4">
    <name type="scientific">Chlamydomonas eustigma</name>
    <dbReference type="NCBI Taxonomy" id="1157962"/>
    <lineage>
        <taxon>Eukaryota</taxon>
        <taxon>Viridiplantae</taxon>
        <taxon>Chlorophyta</taxon>
        <taxon>core chlorophytes</taxon>
        <taxon>Chlorophyceae</taxon>
        <taxon>CS clade</taxon>
        <taxon>Chlamydomonadales</taxon>
        <taxon>Chlamydomonadaceae</taxon>
        <taxon>Chlamydomonas</taxon>
    </lineage>
</organism>
<dbReference type="Pfam" id="PF07713">
    <property type="entry name" value="DUF1604"/>
    <property type="match status" value="1"/>
</dbReference>
<feature type="compositionally biased region" description="Low complexity" evidence="1">
    <location>
        <begin position="726"/>
        <end position="740"/>
    </location>
</feature>
<feature type="compositionally biased region" description="Polar residues" evidence="1">
    <location>
        <begin position="741"/>
        <end position="752"/>
    </location>
</feature>
<evidence type="ECO:0000256" key="1">
    <source>
        <dbReference type="SAM" id="MobiDB-lite"/>
    </source>
</evidence>